<keyword evidence="3" id="KW-1185">Reference proteome</keyword>
<gene>
    <name evidence="2" type="ORF">TRUGW13939_04488</name>
</gene>
<dbReference type="Proteomes" id="UP000509510">
    <property type="component" value="Chromosome II"/>
</dbReference>
<dbReference type="AlphaFoldDB" id="A0A7H8QU98"/>
<name>A0A7H8QU98_TALRU</name>
<sequence length="176" mass="20088">MSSLSLQAMMQRPRPKREIPEGYPLELDPNIDENDVDAMIVALQAKVDENVIPELYEHRLKRYLAKKKEHEELQKANPGLSLEVCLRLRTLQGMLDQLEKEGPGDLHIPNIKAIMDAYRSGDLKIVPGLVTHWARGAKVAGPMQDGNTVELFEKYARPEGYLWTERGDEQILQRAF</sequence>
<dbReference type="GeneID" id="55991989"/>
<evidence type="ECO:0000256" key="1">
    <source>
        <dbReference type="SAM" id="MobiDB-lite"/>
    </source>
</evidence>
<protein>
    <submittedName>
        <fullName evidence="2">Uncharacterized protein</fullName>
    </submittedName>
</protein>
<evidence type="ECO:0000313" key="2">
    <source>
        <dbReference type="EMBL" id="QKX57376.1"/>
    </source>
</evidence>
<dbReference type="KEGG" id="trg:TRUGW13939_04488"/>
<accession>A0A7H8QU98</accession>
<feature type="region of interest" description="Disordered" evidence="1">
    <location>
        <begin position="1"/>
        <end position="22"/>
    </location>
</feature>
<dbReference type="OrthoDB" id="4329446at2759"/>
<dbReference type="RefSeq" id="XP_035343554.1">
    <property type="nucleotide sequence ID" value="XM_035487661.1"/>
</dbReference>
<proteinExistence type="predicted"/>
<dbReference type="EMBL" id="CP055899">
    <property type="protein sequence ID" value="QKX57376.1"/>
    <property type="molecule type" value="Genomic_DNA"/>
</dbReference>
<reference evidence="3" key="1">
    <citation type="submission" date="2020-06" db="EMBL/GenBank/DDBJ databases">
        <title>A chromosome-scale genome assembly of Talaromyces rugulosus W13939.</title>
        <authorList>
            <person name="Wang B."/>
            <person name="Guo L."/>
            <person name="Ye K."/>
            <person name="Wang L."/>
        </authorList>
    </citation>
    <scope>NUCLEOTIDE SEQUENCE [LARGE SCALE GENOMIC DNA]</scope>
    <source>
        <strain evidence="3">W13939</strain>
    </source>
</reference>
<evidence type="ECO:0000313" key="3">
    <source>
        <dbReference type="Proteomes" id="UP000509510"/>
    </source>
</evidence>
<organism evidence="2 3">
    <name type="scientific">Talaromyces rugulosus</name>
    <name type="common">Penicillium rugulosum</name>
    <dbReference type="NCBI Taxonomy" id="121627"/>
    <lineage>
        <taxon>Eukaryota</taxon>
        <taxon>Fungi</taxon>
        <taxon>Dikarya</taxon>
        <taxon>Ascomycota</taxon>
        <taxon>Pezizomycotina</taxon>
        <taxon>Eurotiomycetes</taxon>
        <taxon>Eurotiomycetidae</taxon>
        <taxon>Eurotiales</taxon>
        <taxon>Trichocomaceae</taxon>
        <taxon>Talaromyces</taxon>
        <taxon>Talaromyces sect. Islandici</taxon>
    </lineage>
</organism>